<reference evidence="1 2" key="1">
    <citation type="submission" date="2020-08" db="EMBL/GenBank/DDBJ databases">
        <title>Sequencing the genomes of 1000 actinobacteria strains.</title>
        <authorList>
            <person name="Klenk H.-P."/>
        </authorList>
    </citation>
    <scope>NUCLEOTIDE SEQUENCE [LARGE SCALE GENOMIC DNA]</scope>
    <source>
        <strain evidence="1 2">DSM 45886</strain>
    </source>
</reference>
<dbReference type="AlphaFoldDB" id="A0A7W7WRG1"/>
<evidence type="ECO:0000313" key="1">
    <source>
        <dbReference type="EMBL" id="MBB4960889.1"/>
    </source>
</evidence>
<dbReference type="Proteomes" id="UP000578819">
    <property type="component" value="Unassembled WGS sequence"/>
</dbReference>
<comment type="caution">
    <text evidence="1">The sequence shown here is derived from an EMBL/GenBank/DDBJ whole genome shotgun (WGS) entry which is preliminary data.</text>
</comment>
<protein>
    <submittedName>
        <fullName evidence="1">Uncharacterized protein</fullName>
    </submittedName>
</protein>
<sequence>MRLVALSYLADWFDGSTGDGGGGFQVVKRGFQYGSEQTQPEAAWDALLTFPSGDFVSGDGGQAGRDTELFGQFGLTPAVGSP</sequence>
<gene>
    <name evidence="1" type="ORF">FHR38_004622</name>
</gene>
<evidence type="ECO:0000313" key="2">
    <source>
        <dbReference type="Proteomes" id="UP000578819"/>
    </source>
</evidence>
<name>A0A7W7WRG1_9ACTN</name>
<keyword evidence="2" id="KW-1185">Reference proteome</keyword>
<organism evidence="1 2">
    <name type="scientific">Micromonospora polyrhachis</name>
    <dbReference type="NCBI Taxonomy" id="1282883"/>
    <lineage>
        <taxon>Bacteria</taxon>
        <taxon>Bacillati</taxon>
        <taxon>Actinomycetota</taxon>
        <taxon>Actinomycetes</taxon>
        <taxon>Micromonosporales</taxon>
        <taxon>Micromonosporaceae</taxon>
        <taxon>Micromonospora</taxon>
    </lineage>
</organism>
<proteinExistence type="predicted"/>
<accession>A0A7W7WRG1</accession>
<dbReference type="EMBL" id="JACHJW010000001">
    <property type="protein sequence ID" value="MBB4960889.1"/>
    <property type="molecule type" value="Genomic_DNA"/>
</dbReference>